<dbReference type="PANTHER" id="PTHR37811:SF2">
    <property type="entry name" value="ABM DOMAIN-CONTAINING PROTEIN"/>
    <property type="match status" value="1"/>
</dbReference>
<dbReference type="Pfam" id="PF03992">
    <property type="entry name" value="ABM"/>
    <property type="match status" value="1"/>
</dbReference>
<dbReference type="GO" id="GO:0004497">
    <property type="term" value="F:monooxygenase activity"/>
    <property type="evidence" value="ECO:0007669"/>
    <property type="project" value="UniProtKB-KW"/>
</dbReference>
<name>A0ABW6ZGV0_9HYPH</name>
<keyword evidence="3" id="KW-0503">Monooxygenase</keyword>
<accession>A0ABW6ZGV0</accession>
<evidence type="ECO:0000259" key="2">
    <source>
        <dbReference type="PROSITE" id="PS51725"/>
    </source>
</evidence>
<organism evidence="3 4">
    <name type="scientific">Xanthobacter aminoxidans</name>
    <dbReference type="NCBI Taxonomy" id="186280"/>
    <lineage>
        <taxon>Bacteria</taxon>
        <taxon>Pseudomonadati</taxon>
        <taxon>Pseudomonadota</taxon>
        <taxon>Alphaproteobacteria</taxon>
        <taxon>Hyphomicrobiales</taxon>
        <taxon>Xanthobacteraceae</taxon>
        <taxon>Xanthobacter</taxon>
    </lineage>
</organism>
<keyword evidence="4" id="KW-1185">Reference proteome</keyword>
<dbReference type="InterPro" id="IPR011008">
    <property type="entry name" value="Dimeric_a/b-barrel"/>
</dbReference>
<dbReference type="PANTHER" id="PTHR37811">
    <property type="entry name" value="BLL5343 PROTEIN"/>
    <property type="match status" value="1"/>
</dbReference>
<comment type="caution">
    <text evidence="3">The sequence shown here is derived from an EMBL/GenBank/DDBJ whole genome shotgun (WGS) entry which is preliminary data.</text>
</comment>
<dbReference type="PROSITE" id="PS51725">
    <property type="entry name" value="ABM"/>
    <property type="match status" value="1"/>
</dbReference>
<dbReference type="Gene3D" id="3.30.70.100">
    <property type="match status" value="1"/>
</dbReference>
<feature type="region of interest" description="Disordered" evidence="1">
    <location>
        <begin position="105"/>
        <end position="124"/>
    </location>
</feature>
<evidence type="ECO:0000256" key="1">
    <source>
        <dbReference type="SAM" id="MobiDB-lite"/>
    </source>
</evidence>
<sequence length="124" mass="14191">MIAIIFEVWPAEGQRDTYLDLAARLRVELEKMDGFISVERFESLTNPGKMLSLSMWRDEEAVKAWRNLTSHRKTQAAGRAGVFRDYRLRVAAVVRDYGMFERDEAPDDSRAMHKPKAAAADPAF</sequence>
<dbReference type="RefSeq" id="WP_029558893.1">
    <property type="nucleotide sequence ID" value="NZ_JAMJXC010000003.1"/>
</dbReference>
<dbReference type="InterPro" id="IPR007138">
    <property type="entry name" value="ABM_dom"/>
</dbReference>
<dbReference type="EMBL" id="JBAFUR010000002">
    <property type="protein sequence ID" value="MFG1252165.1"/>
    <property type="molecule type" value="Genomic_DNA"/>
</dbReference>
<evidence type="ECO:0000313" key="4">
    <source>
        <dbReference type="Proteomes" id="UP001604043"/>
    </source>
</evidence>
<proteinExistence type="predicted"/>
<reference evidence="3 4" key="1">
    <citation type="submission" date="2024-02" db="EMBL/GenBank/DDBJ databases">
        <title>Expansion and revision of Xanthobacter and proposal of Roseixanthobacter gen. nov.</title>
        <authorList>
            <person name="Soltysiak M.P.M."/>
            <person name="Jalihal A."/>
            <person name="Ory A."/>
            <person name="Chrisophersen C."/>
            <person name="Lee A.D."/>
            <person name="Boulton J."/>
            <person name="Springer M."/>
        </authorList>
    </citation>
    <scope>NUCLEOTIDE SEQUENCE [LARGE SCALE GENOMIC DNA]</scope>
    <source>
        <strain evidence="3 4">CB5</strain>
    </source>
</reference>
<feature type="domain" description="ABM" evidence="2">
    <location>
        <begin position="2"/>
        <end position="90"/>
    </location>
</feature>
<dbReference type="Proteomes" id="UP001604043">
    <property type="component" value="Unassembled WGS sequence"/>
</dbReference>
<protein>
    <submittedName>
        <fullName evidence="3">Antibiotic biosynthesis monooxygenase</fullName>
        <ecNumber evidence="3">1.14.-.-</ecNumber>
    </submittedName>
</protein>
<dbReference type="EC" id="1.14.-.-" evidence="3"/>
<evidence type="ECO:0000313" key="3">
    <source>
        <dbReference type="EMBL" id="MFG1252165.1"/>
    </source>
</evidence>
<dbReference type="SUPFAM" id="SSF54909">
    <property type="entry name" value="Dimeric alpha+beta barrel"/>
    <property type="match status" value="1"/>
</dbReference>
<gene>
    <name evidence="3" type="ORF">V5F30_08140</name>
</gene>
<dbReference type="InterPro" id="IPR052936">
    <property type="entry name" value="Jasmonate_Hydroxylase-like"/>
</dbReference>
<keyword evidence="3" id="KW-0560">Oxidoreductase</keyword>